<feature type="region of interest" description="Disordered" evidence="1">
    <location>
        <begin position="144"/>
        <end position="188"/>
    </location>
</feature>
<organism evidence="2 3">
    <name type="scientific">Methylacidimicrobium cyclopophantes</name>
    <dbReference type="NCBI Taxonomy" id="1041766"/>
    <lineage>
        <taxon>Bacteria</taxon>
        <taxon>Pseudomonadati</taxon>
        <taxon>Verrucomicrobiota</taxon>
        <taxon>Methylacidimicrobium</taxon>
    </lineage>
</organism>
<evidence type="ECO:0000313" key="2">
    <source>
        <dbReference type="EMBL" id="VVM07834.1"/>
    </source>
</evidence>
<reference evidence="2" key="1">
    <citation type="submission" date="2019-09" db="EMBL/GenBank/DDBJ databases">
        <authorList>
            <person name="Cremers G."/>
        </authorList>
    </citation>
    <scope>NUCLEOTIDE SEQUENCE [LARGE SCALE GENOMIC DNA]</scope>
    <source>
        <strain evidence="2">3B</strain>
    </source>
</reference>
<accession>A0A5E6MIR2</accession>
<keyword evidence="3" id="KW-1185">Reference proteome</keyword>
<dbReference type="AlphaFoldDB" id="A0A5E6MIR2"/>
<dbReference type="Proteomes" id="UP000381693">
    <property type="component" value="Unassembled WGS sequence"/>
</dbReference>
<feature type="region of interest" description="Disordered" evidence="1">
    <location>
        <begin position="229"/>
        <end position="249"/>
    </location>
</feature>
<evidence type="ECO:0000313" key="3">
    <source>
        <dbReference type="Proteomes" id="UP000381693"/>
    </source>
</evidence>
<name>A0A5E6MIR2_9BACT</name>
<evidence type="ECO:0000256" key="1">
    <source>
        <dbReference type="SAM" id="MobiDB-lite"/>
    </source>
</evidence>
<feature type="region of interest" description="Disordered" evidence="1">
    <location>
        <begin position="285"/>
        <end position="314"/>
    </location>
</feature>
<protein>
    <submittedName>
        <fullName evidence="2">Uncharacterized protein</fullName>
    </submittedName>
</protein>
<dbReference type="EMBL" id="CABFUZ020000204">
    <property type="protein sequence ID" value="VVM07834.1"/>
    <property type="molecule type" value="Genomic_DNA"/>
</dbReference>
<comment type="caution">
    <text evidence="2">The sequence shown here is derived from an EMBL/GenBank/DDBJ whole genome shotgun (WGS) entry which is preliminary data.</text>
</comment>
<gene>
    <name evidence="2" type="ORF">MAMC_01852</name>
</gene>
<sequence length="370" mass="40934">MLAALREHPEWRNAIRREILTEELLELPARFAAAELRREEDSRRIWETIERLTEAQSRTEAALRTMGIELNRNSGDLLEIRVERKLDRYLGELLAISEPIENRFRSAAAHLAEEMGALTASERREISTADVLVGGIDSRGKDPRARFWRYPKGSTHGMSKGRTAGPNCCSGRSGPRLRPTPAGSKAFSSPPVQAFAVVVGRTISDQARRGVEQRGVVFAEADGGYDWERNHRPSGIRGPSGKAVQRPPYAAPSGRFRIQGSGADPEPASLLGLMEVLRDWRDRAKPDAGWPSASAGWSGRRPPSPNPGPPRGFHCERDLSLETVRLGCLGVLLRNDASKRAVNSIYKENFHEKNSAPCVGESPHCDRTRP</sequence>
<proteinExistence type="predicted"/>